<dbReference type="AlphaFoldDB" id="A0A0L0D2U6"/>
<keyword evidence="1" id="KW-0472">Membrane</keyword>
<dbReference type="PANTHER" id="PTHR12766:SF7">
    <property type="entry name" value="DEATH DOMAIN-ASSOCIATED PROTEIN 6"/>
    <property type="match status" value="1"/>
</dbReference>
<gene>
    <name evidence="2" type="ORF">PFLG_02986</name>
</gene>
<accession>A0A0L0D2U6</accession>
<evidence type="ECO:0000313" key="3">
    <source>
        <dbReference type="Proteomes" id="UP000054566"/>
    </source>
</evidence>
<reference evidence="3" key="2">
    <citation type="submission" date="2015-07" db="EMBL/GenBank/DDBJ databases">
        <title>The genome sequence of Plasmodium falciparum RAJ116.</title>
        <authorList>
            <consortium name="The Broad Institute Genome Sequencing Platform"/>
            <person name="Volkman S.K."/>
            <person name="Neafsey D.E."/>
            <person name="Dash A.P."/>
            <person name="Chitnis C.E."/>
            <person name="Hartl D.L."/>
            <person name="Young S.K."/>
            <person name="Kodira C.D."/>
            <person name="Zeng Q."/>
            <person name="Koehrsen M."/>
            <person name="Godfrey P."/>
            <person name="Alvarado L."/>
            <person name="Berlin A."/>
            <person name="Borenstein D."/>
            <person name="Chen Z."/>
            <person name="Engels R."/>
            <person name="Freedman E."/>
            <person name="Gellesch M."/>
            <person name="Goldberg J."/>
            <person name="Griggs A."/>
            <person name="Gujja S."/>
            <person name="Heiman D."/>
            <person name="Hepburn T."/>
            <person name="Howarth C."/>
            <person name="Jen D."/>
            <person name="Larson L."/>
            <person name="Lewis B."/>
            <person name="Mehta T."/>
            <person name="Park D."/>
            <person name="Pearson M."/>
            <person name="Roberts A."/>
            <person name="Saif S."/>
            <person name="Shea T."/>
            <person name="Shenoy N."/>
            <person name="Sisk P."/>
            <person name="Stolte C."/>
            <person name="Sykes S."/>
            <person name="Walk T."/>
            <person name="White J."/>
            <person name="Yandava C."/>
            <person name="Wirth D.F."/>
            <person name="Nusbaum C."/>
            <person name="Birren B."/>
        </authorList>
    </citation>
    <scope>NUCLEOTIDE SEQUENCE [LARGE SCALE GENOMIC DNA]</scope>
    <source>
        <strain evidence="3">RAJ116</strain>
    </source>
</reference>
<dbReference type="EMBL" id="GG664782">
    <property type="protein sequence ID" value="KNC37949.1"/>
    <property type="molecule type" value="Genomic_DNA"/>
</dbReference>
<dbReference type="PANTHER" id="PTHR12766">
    <property type="entry name" value="DEATH DOMAIN-ASSOCIATED PROTEIN 6 DAXX"/>
    <property type="match status" value="1"/>
</dbReference>
<feature type="transmembrane region" description="Helical" evidence="1">
    <location>
        <begin position="206"/>
        <end position="224"/>
    </location>
</feature>
<sequence length="245" mass="30038">MKIFIYKYHMNLQYTLNILLLYLNAFEKKVEKHENNRLKKDKIGKEDDINEEKNIKSNVEIKQFDNYDMMGNQAFYESELNTNYNDDDDNNDDNMKNVNTNMLIQKGINRKNDIDYKDDIDENKIISLYIYFDIINIFPPNFFEIINEINLIKDIQNIFNLLIYLHEEYILLEKRNMKYKYSKIFEKIKKQNINDYPLYYYNSAKMYFPLIISSLISHSFFFIMKQYSYFILPKFHIINFYETFF</sequence>
<protein>
    <submittedName>
        <fullName evidence="2">Uncharacterized protein</fullName>
    </submittedName>
</protein>
<reference evidence="3" key="1">
    <citation type="submission" date="2015-07" db="EMBL/GenBank/DDBJ databases">
        <title>Annotation of Plasmodium falciparum RAJ116.</title>
        <authorList>
            <consortium name="The Broad Institute Genome Sequencing Platform"/>
            <person name="Volkman S.K."/>
            <person name="Neafsey D.E."/>
            <person name="Dash A.P."/>
            <person name="Chitnis C.E."/>
            <person name="Hartl D.L."/>
            <person name="Young S.K."/>
            <person name="Zeng Q."/>
            <person name="Koehrsen M."/>
            <person name="Alvarado L."/>
            <person name="Berlin A."/>
            <person name="Borenstein D."/>
            <person name="Chapman S.B."/>
            <person name="Chen Z."/>
            <person name="Engels R."/>
            <person name="Freedman E."/>
            <person name="Gellesch M."/>
            <person name="Goldberg J."/>
            <person name="Griggs A."/>
            <person name="Gujja S."/>
            <person name="Heilman E.R."/>
            <person name="Heiman D.I."/>
            <person name="Howarth C."/>
            <person name="Jen D."/>
            <person name="Larson L."/>
            <person name="Mehta T."/>
            <person name="Neiman D."/>
            <person name="Park D."/>
            <person name="Pearson M."/>
            <person name="Roberts A."/>
            <person name="Saif S."/>
            <person name="Shea T."/>
            <person name="Shenoy N."/>
            <person name="Sisk P."/>
            <person name="Stolte C."/>
            <person name="Sykes S."/>
            <person name="Walk T."/>
            <person name="White J."/>
            <person name="Yandava C."/>
            <person name="Haas B."/>
            <person name="Henn M.R."/>
            <person name="Nusbaum C."/>
            <person name="Birren B."/>
        </authorList>
    </citation>
    <scope>NUCLEOTIDE SEQUENCE [LARGE SCALE GENOMIC DNA]</scope>
    <source>
        <strain evidence="3">RAJ116</strain>
    </source>
</reference>
<dbReference type="Proteomes" id="UP000054566">
    <property type="component" value="Unassembled WGS sequence"/>
</dbReference>
<evidence type="ECO:0000313" key="2">
    <source>
        <dbReference type="EMBL" id="KNC37949.1"/>
    </source>
</evidence>
<keyword evidence="1" id="KW-0812">Transmembrane</keyword>
<evidence type="ECO:0000256" key="1">
    <source>
        <dbReference type="SAM" id="Phobius"/>
    </source>
</evidence>
<proteinExistence type="predicted"/>
<name>A0A0L0D2U6_PLAFA</name>
<organism evidence="2 3">
    <name type="scientific">Plasmodium falciparum RAJ116</name>
    <dbReference type="NCBI Taxonomy" id="580058"/>
    <lineage>
        <taxon>Eukaryota</taxon>
        <taxon>Sar</taxon>
        <taxon>Alveolata</taxon>
        <taxon>Apicomplexa</taxon>
        <taxon>Aconoidasida</taxon>
        <taxon>Haemosporida</taxon>
        <taxon>Plasmodiidae</taxon>
        <taxon>Plasmodium</taxon>
        <taxon>Plasmodium (Laverania)</taxon>
    </lineage>
</organism>
<keyword evidence="1" id="KW-1133">Transmembrane helix</keyword>